<dbReference type="GO" id="GO:0005737">
    <property type="term" value="C:cytoplasm"/>
    <property type="evidence" value="ECO:0007669"/>
    <property type="project" value="UniProtKB-SubCell"/>
</dbReference>
<gene>
    <name evidence="4" type="ORF">TbgDal_II280</name>
</gene>
<keyword evidence="3" id="KW-0143">Chaperone</keyword>
<dbReference type="KEGG" id="tbg:TbgDal_II280"/>
<evidence type="ECO:0000256" key="2">
    <source>
        <dbReference type="ARBA" id="ARBA00022490"/>
    </source>
</evidence>
<comment type="subcellular location">
    <subcellularLocation>
        <location evidence="1">Cytoplasm</location>
    </subcellularLocation>
</comment>
<dbReference type="CDD" id="cd22860">
    <property type="entry name" value="PDRG1"/>
    <property type="match status" value="1"/>
</dbReference>
<dbReference type="EMBL" id="FN554965">
    <property type="protein sequence ID" value="CBH09319.1"/>
    <property type="molecule type" value="Genomic_DNA"/>
</dbReference>
<organism evidence="4 5">
    <name type="scientific">Trypanosoma brucei gambiense (strain MHOM/CI/86/DAL972)</name>
    <dbReference type="NCBI Taxonomy" id="679716"/>
    <lineage>
        <taxon>Eukaryota</taxon>
        <taxon>Discoba</taxon>
        <taxon>Euglenozoa</taxon>
        <taxon>Kinetoplastea</taxon>
        <taxon>Metakinetoplastina</taxon>
        <taxon>Trypanosomatida</taxon>
        <taxon>Trypanosomatidae</taxon>
        <taxon>Trypanosoma</taxon>
    </lineage>
</organism>
<evidence type="ECO:0000256" key="3">
    <source>
        <dbReference type="ARBA" id="ARBA00023186"/>
    </source>
</evidence>
<evidence type="ECO:0008006" key="6">
    <source>
        <dbReference type="Google" id="ProtNLM"/>
    </source>
</evidence>
<proteinExistence type="predicted"/>
<dbReference type="PANTHER" id="PTHR21162:SF0">
    <property type="entry name" value="P53 AND DNA DAMAGE-REGULATED PROTEIN 1"/>
    <property type="match status" value="1"/>
</dbReference>
<evidence type="ECO:0000256" key="1">
    <source>
        <dbReference type="ARBA" id="ARBA00004496"/>
    </source>
</evidence>
<dbReference type="RefSeq" id="XP_011771627.1">
    <property type="nucleotide sequence ID" value="XM_011773325.1"/>
</dbReference>
<dbReference type="AlphaFoldDB" id="C9ZIV3"/>
<dbReference type="InterPro" id="IPR030482">
    <property type="entry name" value="PDRG1"/>
</dbReference>
<dbReference type="Proteomes" id="UP000002316">
    <property type="component" value="Chromosome 2"/>
</dbReference>
<accession>C9ZIV3</accession>
<dbReference type="PANTHER" id="PTHR21162">
    <property type="entry name" value="P53 AND DNA DAMAGE-REGULATED PROTEIN"/>
    <property type="match status" value="1"/>
</dbReference>
<evidence type="ECO:0000313" key="4">
    <source>
        <dbReference type="EMBL" id="CBH09319.1"/>
    </source>
</evidence>
<evidence type="ECO:0000313" key="5">
    <source>
        <dbReference type="Proteomes" id="UP000002316"/>
    </source>
</evidence>
<dbReference type="VEuPathDB" id="TriTrypDB:Tbg.972.2.280"/>
<dbReference type="OrthoDB" id="20282at2759"/>
<name>C9ZIV3_TRYB9</name>
<sequence>MDSDVTYAAQLESAAEEVAEAKQYLIKLDRRQHQLKEASRALKKTPVLGDVWLLCSGGVFVRSELKYEDTLRYLSWKMGAGERDIEDCRDALKRKVAYLAELEGPDNAIAKLYEGFELTPVN</sequence>
<keyword evidence="2" id="KW-0963">Cytoplasm</keyword>
<dbReference type="GeneID" id="23858678"/>
<reference evidence="5" key="1">
    <citation type="journal article" date="2010" name="PLoS Negl. Trop. Dis.">
        <title>The genome sequence of Trypanosoma brucei gambiense, causative agent of chronic human african trypanosomiasis.</title>
        <authorList>
            <person name="Jackson A.P."/>
            <person name="Sanders M."/>
            <person name="Berry A."/>
            <person name="McQuillan J."/>
            <person name="Aslett M.A."/>
            <person name="Quail M.A."/>
            <person name="Chukualim B."/>
            <person name="Capewell P."/>
            <person name="MacLeod A."/>
            <person name="Melville S.E."/>
            <person name="Gibson W."/>
            <person name="Barry J.D."/>
            <person name="Berriman M."/>
            <person name="Hertz-Fowler C."/>
        </authorList>
    </citation>
    <scope>NUCLEOTIDE SEQUENCE [LARGE SCALE GENOMIC DNA]</scope>
    <source>
        <strain evidence="5">MHOM/CI/86/DAL972</strain>
    </source>
</reference>
<protein>
    <recommendedName>
        <fullName evidence="6">Prefoldin subunit</fullName>
    </recommendedName>
</protein>